<dbReference type="Proteomes" id="UP001140949">
    <property type="component" value="Unassembled WGS sequence"/>
</dbReference>
<evidence type="ECO:0000313" key="3">
    <source>
        <dbReference type="Proteomes" id="UP001140949"/>
    </source>
</evidence>
<dbReference type="AlphaFoldDB" id="A0AAX6GWT2"/>
<evidence type="ECO:0000256" key="1">
    <source>
        <dbReference type="SAM" id="MobiDB-lite"/>
    </source>
</evidence>
<keyword evidence="3" id="KW-1185">Reference proteome</keyword>
<sequence length="54" mass="5618">MCSLISMFSGVTPSGSDQSKASRSVPMASGSIRDMSDTAGHIRLPDPKGMNSKC</sequence>
<protein>
    <submittedName>
        <fullName evidence="2">Geraniol 8-hydroxylase</fullName>
    </submittedName>
</protein>
<comment type="caution">
    <text evidence="2">The sequence shown here is derived from an EMBL/GenBank/DDBJ whole genome shotgun (WGS) entry which is preliminary data.</text>
</comment>
<organism evidence="2 3">
    <name type="scientific">Iris pallida</name>
    <name type="common">Sweet iris</name>
    <dbReference type="NCBI Taxonomy" id="29817"/>
    <lineage>
        <taxon>Eukaryota</taxon>
        <taxon>Viridiplantae</taxon>
        <taxon>Streptophyta</taxon>
        <taxon>Embryophyta</taxon>
        <taxon>Tracheophyta</taxon>
        <taxon>Spermatophyta</taxon>
        <taxon>Magnoliopsida</taxon>
        <taxon>Liliopsida</taxon>
        <taxon>Asparagales</taxon>
        <taxon>Iridaceae</taxon>
        <taxon>Iridoideae</taxon>
        <taxon>Irideae</taxon>
        <taxon>Iris</taxon>
    </lineage>
</organism>
<reference evidence="2" key="1">
    <citation type="journal article" date="2023" name="GigaByte">
        <title>Genome assembly of the bearded iris, Iris pallida Lam.</title>
        <authorList>
            <person name="Bruccoleri R.E."/>
            <person name="Oakeley E.J."/>
            <person name="Faust A.M.E."/>
            <person name="Altorfer M."/>
            <person name="Dessus-Babus S."/>
            <person name="Burckhardt D."/>
            <person name="Oertli M."/>
            <person name="Naumann U."/>
            <person name="Petersen F."/>
            <person name="Wong J."/>
        </authorList>
    </citation>
    <scope>NUCLEOTIDE SEQUENCE</scope>
    <source>
        <strain evidence="2">GSM-AAB239-AS_SAM_17_03QT</strain>
    </source>
</reference>
<proteinExistence type="predicted"/>
<feature type="region of interest" description="Disordered" evidence="1">
    <location>
        <begin position="1"/>
        <end position="54"/>
    </location>
</feature>
<evidence type="ECO:0000313" key="2">
    <source>
        <dbReference type="EMBL" id="KAJ6832964.1"/>
    </source>
</evidence>
<dbReference type="EMBL" id="JANAVB010015600">
    <property type="protein sequence ID" value="KAJ6832964.1"/>
    <property type="molecule type" value="Genomic_DNA"/>
</dbReference>
<gene>
    <name evidence="2" type="ORF">M6B38_342515</name>
</gene>
<feature type="compositionally biased region" description="Polar residues" evidence="1">
    <location>
        <begin position="9"/>
        <end position="22"/>
    </location>
</feature>
<reference evidence="2" key="2">
    <citation type="submission" date="2023-04" db="EMBL/GenBank/DDBJ databases">
        <authorList>
            <person name="Bruccoleri R.E."/>
            <person name="Oakeley E.J."/>
            <person name="Faust A.-M."/>
            <person name="Dessus-Babus S."/>
            <person name="Altorfer M."/>
            <person name="Burckhardt D."/>
            <person name="Oertli M."/>
            <person name="Naumann U."/>
            <person name="Petersen F."/>
            <person name="Wong J."/>
        </authorList>
    </citation>
    <scope>NUCLEOTIDE SEQUENCE</scope>
    <source>
        <strain evidence="2">GSM-AAB239-AS_SAM_17_03QT</strain>
        <tissue evidence="2">Leaf</tissue>
    </source>
</reference>
<accession>A0AAX6GWT2</accession>
<name>A0AAX6GWT2_IRIPA</name>